<evidence type="ECO:0000313" key="3">
    <source>
        <dbReference type="Proteomes" id="UP001488805"/>
    </source>
</evidence>
<dbReference type="EMBL" id="JBCEZU010000056">
    <property type="protein sequence ID" value="KAK9535392.1"/>
    <property type="molecule type" value="Genomic_DNA"/>
</dbReference>
<organism evidence="2 3">
    <name type="scientific">Zoarces viviparus</name>
    <name type="common">Viviparous eelpout</name>
    <name type="synonym">Blennius viviparus</name>
    <dbReference type="NCBI Taxonomy" id="48416"/>
    <lineage>
        <taxon>Eukaryota</taxon>
        <taxon>Metazoa</taxon>
        <taxon>Chordata</taxon>
        <taxon>Craniata</taxon>
        <taxon>Vertebrata</taxon>
        <taxon>Euteleostomi</taxon>
        <taxon>Actinopterygii</taxon>
        <taxon>Neopterygii</taxon>
        <taxon>Teleostei</taxon>
        <taxon>Neoteleostei</taxon>
        <taxon>Acanthomorphata</taxon>
        <taxon>Eupercaria</taxon>
        <taxon>Perciformes</taxon>
        <taxon>Cottioidei</taxon>
        <taxon>Zoarcales</taxon>
        <taxon>Zoarcidae</taxon>
        <taxon>Zoarcinae</taxon>
        <taxon>Zoarces</taxon>
    </lineage>
</organism>
<keyword evidence="3" id="KW-1185">Reference proteome</keyword>
<feature type="compositionally biased region" description="Polar residues" evidence="1">
    <location>
        <begin position="18"/>
        <end position="29"/>
    </location>
</feature>
<proteinExistence type="predicted"/>
<evidence type="ECO:0000256" key="1">
    <source>
        <dbReference type="SAM" id="MobiDB-lite"/>
    </source>
</evidence>
<reference evidence="2 3" key="1">
    <citation type="journal article" date="2024" name="Genome Biol. Evol.">
        <title>Chromosome-level genome assembly of the viviparous eelpout Zoarces viviparus.</title>
        <authorList>
            <person name="Fuhrmann N."/>
            <person name="Brasseur M.V."/>
            <person name="Bakowski C.E."/>
            <person name="Podsiadlowski L."/>
            <person name="Prost S."/>
            <person name="Krehenwinkel H."/>
            <person name="Mayer C."/>
        </authorList>
    </citation>
    <scope>NUCLEOTIDE SEQUENCE [LARGE SCALE GENOMIC DNA]</scope>
    <source>
        <strain evidence="2">NO-MEL_2022_Ind0_liver</strain>
    </source>
</reference>
<sequence length="66" mass="7195">MSAPPPPQFLCEQTAPESVQQLQERNQAEASGRPNDVASSPSKGMTEEGAGTMSGIMTQWDTWDLW</sequence>
<comment type="caution">
    <text evidence="2">The sequence shown here is derived from an EMBL/GenBank/DDBJ whole genome shotgun (WGS) entry which is preliminary data.</text>
</comment>
<name>A0AAW1FLM4_ZOAVI</name>
<feature type="region of interest" description="Disordered" evidence="1">
    <location>
        <begin position="18"/>
        <end position="66"/>
    </location>
</feature>
<protein>
    <submittedName>
        <fullName evidence="2">Uncharacterized protein</fullName>
    </submittedName>
</protein>
<accession>A0AAW1FLM4</accession>
<gene>
    <name evidence="2" type="ORF">VZT92_007775</name>
</gene>
<feature type="compositionally biased region" description="Polar residues" evidence="1">
    <location>
        <begin position="55"/>
        <end position="66"/>
    </location>
</feature>
<dbReference type="Proteomes" id="UP001488805">
    <property type="component" value="Unassembled WGS sequence"/>
</dbReference>
<dbReference type="AlphaFoldDB" id="A0AAW1FLM4"/>
<evidence type="ECO:0000313" key="2">
    <source>
        <dbReference type="EMBL" id="KAK9535392.1"/>
    </source>
</evidence>